<gene>
    <name evidence="1" type="ORF">ERS852397_00022</name>
</gene>
<dbReference type="EMBL" id="CYZH01000001">
    <property type="protein sequence ID" value="CUN36025.1"/>
    <property type="molecule type" value="Genomic_DNA"/>
</dbReference>
<sequence>MYLCLHSFKLMLGEMETITNKEVNVRLDNQKGILCITGLLVGTMVFLYDSQGELRGKSKFELPSISMLVPKYGTYVLVMSHPNCQPEVRRIIYSEK</sequence>
<dbReference type="Proteomes" id="UP000095517">
    <property type="component" value="Unassembled WGS sequence"/>
</dbReference>
<organism evidence="1 2">
    <name type="scientific">Bacteroides finegoldii</name>
    <dbReference type="NCBI Taxonomy" id="338188"/>
    <lineage>
        <taxon>Bacteria</taxon>
        <taxon>Pseudomonadati</taxon>
        <taxon>Bacteroidota</taxon>
        <taxon>Bacteroidia</taxon>
        <taxon>Bacteroidales</taxon>
        <taxon>Bacteroidaceae</taxon>
        <taxon>Bacteroides</taxon>
    </lineage>
</organism>
<name>A0A173WC55_9BACE</name>
<reference evidence="1 2" key="1">
    <citation type="submission" date="2015-09" db="EMBL/GenBank/DDBJ databases">
        <authorList>
            <consortium name="Pathogen Informatics"/>
        </authorList>
    </citation>
    <scope>NUCLEOTIDE SEQUENCE [LARGE SCALE GENOMIC DNA]</scope>
    <source>
        <strain evidence="1 2">2789STDY5608840</strain>
    </source>
</reference>
<proteinExistence type="predicted"/>
<protein>
    <submittedName>
        <fullName evidence="1">Uncharacterized protein</fullName>
    </submittedName>
</protein>
<accession>A0A173WC55</accession>
<evidence type="ECO:0000313" key="1">
    <source>
        <dbReference type="EMBL" id="CUN36025.1"/>
    </source>
</evidence>
<evidence type="ECO:0000313" key="2">
    <source>
        <dbReference type="Proteomes" id="UP000095517"/>
    </source>
</evidence>
<dbReference type="STRING" id="338188.ERS852397_00022"/>
<dbReference type="AlphaFoldDB" id="A0A173WC55"/>